<evidence type="ECO:0000313" key="3">
    <source>
        <dbReference type="Proteomes" id="UP000774617"/>
    </source>
</evidence>
<feature type="region of interest" description="Disordered" evidence="1">
    <location>
        <begin position="250"/>
        <end position="276"/>
    </location>
</feature>
<protein>
    <recommendedName>
        <fullName evidence="4">Secreted protein</fullName>
    </recommendedName>
</protein>
<gene>
    <name evidence="2" type="ORF">B0J12DRAFT_356942</name>
</gene>
<reference evidence="2 3" key="1">
    <citation type="journal article" date="2021" name="Nat. Commun.">
        <title>Genetic determinants of endophytism in the Arabidopsis root mycobiome.</title>
        <authorList>
            <person name="Mesny F."/>
            <person name="Miyauchi S."/>
            <person name="Thiergart T."/>
            <person name="Pickel B."/>
            <person name="Atanasova L."/>
            <person name="Karlsson M."/>
            <person name="Huettel B."/>
            <person name="Barry K.W."/>
            <person name="Haridas S."/>
            <person name="Chen C."/>
            <person name="Bauer D."/>
            <person name="Andreopoulos W."/>
            <person name="Pangilinan J."/>
            <person name="LaButti K."/>
            <person name="Riley R."/>
            <person name="Lipzen A."/>
            <person name="Clum A."/>
            <person name="Drula E."/>
            <person name="Henrissat B."/>
            <person name="Kohler A."/>
            <person name="Grigoriev I.V."/>
            <person name="Martin F.M."/>
            <person name="Hacquard S."/>
        </authorList>
    </citation>
    <scope>NUCLEOTIDE SEQUENCE [LARGE SCALE GENOMIC DNA]</scope>
    <source>
        <strain evidence="2 3">MPI-SDFR-AT-0080</strain>
    </source>
</reference>
<dbReference type="EMBL" id="JAGTJR010000052">
    <property type="protein sequence ID" value="KAH7027093.1"/>
    <property type="molecule type" value="Genomic_DNA"/>
</dbReference>
<dbReference type="Proteomes" id="UP000774617">
    <property type="component" value="Unassembled WGS sequence"/>
</dbReference>
<name>A0ABQ8FVB8_9PEZI</name>
<comment type="caution">
    <text evidence="2">The sequence shown here is derived from an EMBL/GenBank/DDBJ whole genome shotgun (WGS) entry which is preliminary data.</text>
</comment>
<feature type="region of interest" description="Disordered" evidence="1">
    <location>
        <begin position="208"/>
        <end position="231"/>
    </location>
</feature>
<sequence length="276" mass="28836">MAARVGWSVESALCVAASARALVALPAAPRGSIAQRPPVTTRARRHRYASAEDNMGSAPWHSAVRSLACASPRSGPSLAGGSCCSQEQATSHAINCSNRPSAAHWPCPPPVQHSPPARSVPGQGLASMTTVVVERQADVCQTLTTTWKTAALDRGARLPDGAVWPAARPSAFSPVLWPACTSSTPPSPAPLQNLCASTWLAEESTARSSTTRGFQGPARAPPTRPIPGPNGHFPDGPALAFRFWRSRTPSGLPSSDVWAVPSPDTCSSKPTSTDFH</sequence>
<feature type="compositionally biased region" description="Pro residues" evidence="1">
    <location>
        <begin position="219"/>
        <end position="228"/>
    </location>
</feature>
<organism evidence="2 3">
    <name type="scientific">Macrophomina phaseolina</name>
    <dbReference type="NCBI Taxonomy" id="35725"/>
    <lineage>
        <taxon>Eukaryota</taxon>
        <taxon>Fungi</taxon>
        <taxon>Dikarya</taxon>
        <taxon>Ascomycota</taxon>
        <taxon>Pezizomycotina</taxon>
        <taxon>Dothideomycetes</taxon>
        <taxon>Dothideomycetes incertae sedis</taxon>
        <taxon>Botryosphaeriales</taxon>
        <taxon>Botryosphaeriaceae</taxon>
        <taxon>Macrophomina</taxon>
    </lineage>
</organism>
<feature type="compositionally biased region" description="Polar residues" evidence="1">
    <location>
        <begin position="264"/>
        <end position="276"/>
    </location>
</feature>
<accession>A0ABQ8FVB8</accession>
<evidence type="ECO:0000313" key="2">
    <source>
        <dbReference type="EMBL" id="KAH7027093.1"/>
    </source>
</evidence>
<keyword evidence="3" id="KW-1185">Reference proteome</keyword>
<proteinExistence type="predicted"/>
<evidence type="ECO:0000256" key="1">
    <source>
        <dbReference type="SAM" id="MobiDB-lite"/>
    </source>
</evidence>
<evidence type="ECO:0008006" key="4">
    <source>
        <dbReference type="Google" id="ProtNLM"/>
    </source>
</evidence>